<sequence length="433" mass="47343">MRTLSFTLFTLLFALTLTSCIEETCEDTIIFQGFEPQIVTTENWRGASFGCFGPIDVCEATGFYVYQQYLFMVEDGKGLHIIDNSDPHNPLPVTWMEVPGGQGLAVRNNILYMNQYTDLVAFDLADPKTPTFISRTENVFEPYTVFASVLDNGQFVSNWIATDEERVVDCNSPNNGPQVFLDNTTWFAADFSAINNAFAGTAAPTTGGETVGRGGSLARFTITQSTLYAVDDSQLKAFSLADERNPEYVQNIEIGFGIETIFPTADKLFIGSTTGMQIFSVADPLNPEHLSTFEHVLSCDPVVVSGDIAYVTLWGGRDCGSVGDQLEVIDVSDARNPVSLQITPMQSSHGLGVAEGKLFLCSQWDGFRTFDLTDEGLLGAELDHSEEVFARDVIVIPEQNNAIVLAYGQGGIQQFDYTDDGKLTATSHIAVCD</sequence>
<accession>A0ABX0X7D3</accession>
<feature type="chain" id="PRO_5046089499" description="LVIVD repeat-containing protein" evidence="1">
    <location>
        <begin position="20"/>
        <end position="433"/>
    </location>
</feature>
<organism evidence="2 3">
    <name type="scientific">Neolewinella antarctica</name>
    <dbReference type="NCBI Taxonomy" id="442734"/>
    <lineage>
        <taxon>Bacteria</taxon>
        <taxon>Pseudomonadati</taxon>
        <taxon>Bacteroidota</taxon>
        <taxon>Saprospiria</taxon>
        <taxon>Saprospirales</taxon>
        <taxon>Lewinellaceae</taxon>
        <taxon>Neolewinella</taxon>
    </lineage>
</organism>
<feature type="signal peptide" evidence="1">
    <location>
        <begin position="1"/>
        <end position="19"/>
    </location>
</feature>
<keyword evidence="1" id="KW-0732">Signal</keyword>
<evidence type="ECO:0000256" key="1">
    <source>
        <dbReference type="SAM" id="SignalP"/>
    </source>
</evidence>
<reference evidence="2 3" key="1">
    <citation type="submission" date="2020-03" db="EMBL/GenBank/DDBJ databases">
        <title>Genomic Encyclopedia of Type Strains, Phase IV (KMG-IV): sequencing the most valuable type-strain genomes for metagenomic binning, comparative biology and taxonomic classification.</title>
        <authorList>
            <person name="Goeker M."/>
        </authorList>
    </citation>
    <scope>NUCLEOTIDE SEQUENCE [LARGE SCALE GENOMIC DNA]</scope>
    <source>
        <strain evidence="2 3">DSM 105096</strain>
    </source>
</reference>
<evidence type="ECO:0000313" key="2">
    <source>
        <dbReference type="EMBL" id="NJC25057.1"/>
    </source>
</evidence>
<dbReference type="RefSeq" id="WP_168035832.1">
    <property type="nucleotide sequence ID" value="NZ_JAATJH010000001.1"/>
</dbReference>
<keyword evidence="3" id="KW-1185">Reference proteome</keyword>
<dbReference type="EMBL" id="JAATJH010000001">
    <property type="protein sequence ID" value="NJC25057.1"/>
    <property type="molecule type" value="Genomic_DNA"/>
</dbReference>
<proteinExistence type="predicted"/>
<comment type="caution">
    <text evidence="2">The sequence shown here is derived from an EMBL/GenBank/DDBJ whole genome shotgun (WGS) entry which is preliminary data.</text>
</comment>
<gene>
    <name evidence="2" type="ORF">GGR27_000538</name>
</gene>
<dbReference type="SUPFAM" id="SSF63829">
    <property type="entry name" value="Calcium-dependent phosphotriesterase"/>
    <property type="match status" value="1"/>
</dbReference>
<dbReference type="Pfam" id="PF08309">
    <property type="entry name" value="LVIVD"/>
    <property type="match status" value="1"/>
</dbReference>
<evidence type="ECO:0008006" key="4">
    <source>
        <dbReference type="Google" id="ProtNLM"/>
    </source>
</evidence>
<dbReference type="Proteomes" id="UP000770785">
    <property type="component" value="Unassembled WGS sequence"/>
</dbReference>
<dbReference type="InterPro" id="IPR013211">
    <property type="entry name" value="LVIVD"/>
</dbReference>
<evidence type="ECO:0000313" key="3">
    <source>
        <dbReference type="Proteomes" id="UP000770785"/>
    </source>
</evidence>
<dbReference type="PROSITE" id="PS51257">
    <property type="entry name" value="PROKAR_LIPOPROTEIN"/>
    <property type="match status" value="1"/>
</dbReference>
<name>A0ABX0X7D3_9BACT</name>
<protein>
    <recommendedName>
        <fullName evidence="4">LVIVD repeat-containing protein</fullName>
    </recommendedName>
</protein>